<reference evidence="2" key="2">
    <citation type="submission" date="2019-12" db="EMBL/GenBank/DDBJ databases">
        <title>The whole-genome sequencing of Haloarcula japonica strain pws8.</title>
        <authorList>
            <person name="Verma D.K."/>
            <person name="Gopal K."/>
            <person name="Prasad E.S."/>
        </authorList>
    </citation>
    <scope>NUCLEOTIDE SEQUENCE</scope>
    <source>
        <strain evidence="2">Pws8</strain>
    </source>
</reference>
<dbReference type="Proteomes" id="UP000037729">
    <property type="component" value="Unassembled WGS sequence"/>
</dbReference>
<evidence type="ECO:0000313" key="2">
    <source>
        <dbReference type="EMBL" id="NLV05663.1"/>
    </source>
</evidence>
<keyword evidence="3" id="KW-1185">Reference proteome</keyword>
<dbReference type="Pfam" id="PF23421">
    <property type="entry name" value="DUF7109"/>
    <property type="match status" value="1"/>
</dbReference>
<dbReference type="InterPro" id="IPR055533">
    <property type="entry name" value="DUF7109"/>
</dbReference>
<sequence>MDLQPDELAGVVDLFGSLTRAELVDACGELAFKQGVDADPDAVAAAIDGAIGTYHLVAVGDHAADTDETLLVVGPVAFPALPDGAADLPHIMDVPARDLARDAVIEAVKSRFREDAVMAVKNGNADRVETLLDVSYDIEAWENVEMDGLRDRLDDV</sequence>
<dbReference type="OrthoDB" id="214610at2157"/>
<dbReference type="PATRIC" id="fig|1705562.3.peg.2575"/>
<dbReference type="EMBL" id="LIUF01000002">
    <property type="protein sequence ID" value="KOX93763.1"/>
    <property type="molecule type" value="Genomic_DNA"/>
</dbReference>
<dbReference type="RefSeq" id="WP_053967451.1">
    <property type="nucleotide sequence ID" value="NZ_JAWJXX010000016.1"/>
</dbReference>
<gene>
    <name evidence="1" type="ORF">AMS69_07530</name>
    <name evidence="2" type="ORF">GOC83_05870</name>
</gene>
<dbReference type="AlphaFoldDB" id="A0A0N0BPD4"/>
<accession>A0A0N0BPD4</accession>
<comment type="caution">
    <text evidence="1">The sequence shown here is derived from an EMBL/GenBank/DDBJ whole genome shotgun (WGS) entry which is preliminary data.</text>
</comment>
<name>A0A0N0BPD4_9EURY</name>
<dbReference type="EMBL" id="WOWB01000001">
    <property type="protein sequence ID" value="NLV05663.1"/>
    <property type="molecule type" value="Genomic_DNA"/>
</dbReference>
<dbReference type="STRING" id="1705562.AMS69_07530"/>
<reference evidence="1 3" key="1">
    <citation type="submission" date="2015-08" db="EMBL/GenBank/DDBJ databases">
        <title>Genomes of Isolates from Cabo Rojo, PR.</title>
        <authorList>
            <person name="Sanchez-Nieves R.L."/>
            <person name="Montalvo-Rodriguez R."/>
        </authorList>
    </citation>
    <scope>NUCLEOTIDE SEQUENCE [LARGE SCALE GENOMIC DNA]</scope>
    <source>
        <strain evidence="1 3">SL3</strain>
    </source>
</reference>
<organism evidence="1 3">
    <name type="scientific">Haloarcula rubripromontorii</name>
    <dbReference type="NCBI Taxonomy" id="1705562"/>
    <lineage>
        <taxon>Archaea</taxon>
        <taxon>Methanobacteriati</taxon>
        <taxon>Methanobacteriota</taxon>
        <taxon>Stenosarchaea group</taxon>
        <taxon>Halobacteria</taxon>
        <taxon>Halobacteriales</taxon>
        <taxon>Haloarculaceae</taxon>
        <taxon>Haloarcula</taxon>
    </lineage>
</organism>
<proteinExistence type="predicted"/>
<evidence type="ECO:0000313" key="3">
    <source>
        <dbReference type="Proteomes" id="UP000037729"/>
    </source>
</evidence>
<dbReference type="Proteomes" id="UP000610611">
    <property type="component" value="Unassembled WGS sequence"/>
</dbReference>
<evidence type="ECO:0000313" key="1">
    <source>
        <dbReference type="EMBL" id="KOX93763.1"/>
    </source>
</evidence>
<protein>
    <submittedName>
        <fullName evidence="1">Uncharacterized protein</fullName>
    </submittedName>
</protein>